<name>A0A2G1BTY1_9FLAO</name>
<proteinExistence type="predicted"/>
<dbReference type="AlphaFoldDB" id="A0A2G1BTY1"/>
<reference evidence="1 2" key="1">
    <citation type="journal article" date="2016" name="Nat. Commun.">
        <title>Microbial interactions lead to rapid micro-scale successions on model marine particles.</title>
        <authorList>
            <person name="Datta M.S."/>
            <person name="Sliwerska E."/>
            <person name="Gore J."/>
            <person name="Polz M.F."/>
            <person name="Cordero O.X."/>
        </authorList>
    </citation>
    <scope>NUCLEOTIDE SEQUENCE [LARGE SCALE GENOMIC DNA]</scope>
    <source>
        <strain evidence="1 2">4G03</strain>
    </source>
</reference>
<organism evidence="1 2">
    <name type="scientific">Tenacibaculum discolor</name>
    <dbReference type="NCBI Taxonomy" id="361581"/>
    <lineage>
        <taxon>Bacteria</taxon>
        <taxon>Pseudomonadati</taxon>
        <taxon>Bacteroidota</taxon>
        <taxon>Flavobacteriia</taxon>
        <taxon>Flavobacteriales</taxon>
        <taxon>Flavobacteriaceae</taxon>
        <taxon>Tenacibaculum</taxon>
    </lineage>
</organism>
<comment type="caution">
    <text evidence="1">The sequence shown here is derived from an EMBL/GenBank/DDBJ whole genome shotgun (WGS) entry which is preliminary data.</text>
</comment>
<accession>A0A2G1BTY1</accession>
<dbReference type="EMBL" id="PDUU01000006">
    <property type="protein sequence ID" value="PHN97513.1"/>
    <property type="molecule type" value="Genomic_DNA"/>
</dbReference>
<sequence>MGFIFKGKYSVKYFNFRLFLKYLKLISPPREVKIIPNIISNKIKKGFSFLPKFNSNIKSKKVSTKLIVPTFNDF</sequence>
<dbReference type="RefSeq" id="WP_099215249.1">
    <property type="nucleotide sequence ID" value="NZ_PDUU01000006.1"/>
</dbReference>
<gene>
    <name evidence="1" type="ORF">CSC81_07955</name>
</gene>
<evidence type="ECO:0000313" key="2">
    <source>
        <dbReference type="Proteomes" id="UP000222163"/>
    </source>
</evidence>
<evidence type="ECO:0000313" key="1">
    <source>
        <dbReference type="EMBL" id="PHN97513.1"/>
    </source>
</evidence>
<dbReference type="Proteomes" id="UP000222163">
    <property type="component" value="Unassembled WGS sequence"/>
</dbReference>
<protein>
    <submittedName>
        <fullName evidence="1">Uncharacterized protein</fullName>
    </submittedName>
</protein>